<dbReference type="Pfam" id="PF00561">
    <property type="entry name" value="Abhydrolase_1"/>
    <property type="match status" value="1"/>
</dbReference>
<keyword evidence="5" id="KW-1185">Reference proteome</keyword>
<dbReference type="EMBL" id="JARJCN010000009">
    <property type="protein sequence ID" value="KAJ7097949.1"/>
    <property type="molecule type" value="Genomic_DNA"/>
</dbReference>
<name>A0AAD6XV27_9AGAR</name>
<gene>
    <name evidence="4" type="ORF">B0H15DRAFT_901887</name>
</gene>
<dbReference type="PANTHER" id="PTHR10794">
    <property type="entry name" value="ABHYDROLASE DOMAIN-CONTAINING PROTEIN"/>
    <property type="match status" value="1"/>
</dbReference>
<evidence type="ECO:0000256" key="1">
    <source>
        <dbReference type="ARBA" id="ARBA00010884"/>
    </source>
</evidence>
<feature type="domain" description="AB hydrolase-1" evidence="3">
    <location>
        <begin position="130"/>
        <end position="361"/>
    </location>
</feature>
<dbReference type="SUPFAM" id="SSF53474">
    <property type="entry name" value="alpha/beta-Hydrolases"/>
    <property type="match status" value="1"/>
</dbReference>
<dbReference type="GO" id="GO:0051793">
    <property type="term" value="P:medium-chain fatty acid catabolic process"/>
    <property type="evidence" value="ECO:0007669"/>
    <property type="project" value="TreeGrafter"/>
</dbReference>
<dbReference type="AlphaFoldDB" id="A0AAD6XV27"/>
<reference evidence="4" key="1">
    <citation type="submission" date="2023-03" db="EMBL/GenBank/DDBJ databases">
        <title>Massive genome expansion in bonnet fungi (Mycena s.s.) driven by repeated elements and novel gene families across ecological guilds.</title>
        <authorList>
            <consortium name="Lawrence Berkeley National Laboratory"/>
            <person name="Harder C.B."/>
            <person name="Miyauchi S."/>
            <person name="Viragh M."/>
            <person name="Kuo A."/>
            <person name="Thoen E."/>
            <person name="Andreopoulos B."/>
            <person name="Lu D."/>
            <person name="Skrede I."/>
            <person name="Drula E."/>
            <person name="Henrissat B."/>
            <person name="Morin E."/>
            <person name="Kohler A."/>
            <person name="Barry K."/>
            <person name="LaButti K."/>
            <person name="Morin E."/>
            <person name="Salamov A."/>
            <person name="Lipzen A."/>
            <person name="Mereny Z."/>
            <person name="Hegedus B."/>
            <person name="Baldrian P."/>
            <person name="Stursova M."/>
            <person name="Weitz H."/>
            <person name="Taylor A."/>
            <person name="Grigoriev I.V."/>
            <person name="Nagy L.G."/>
            <person name="Martin F."/>
            <person name="Kauserud H."/>
        </authorList>
    </citation>
    <scope>NUCLEOTIDE SEQUENCE</scope>
    <source>
        <strain evidence="4">CBHHK173m</strain>
    </source>
</reference>
<dbReference type="GO" id="GO:0008126">
    <property type="term" value="F:acetylesterase activity"/>
    <property type="evidence" value="ECO:0007669"/>
    <property type="project" value="TreeGrafter"/>
</dbReference>
<accession>A0AAD6XV27</accession>
<feature type="signal peptide" evidence="2">
    <location>
        <begin position="1"/>
        <end position="16"/>
    </location>
</feature>
<keyword evidence="2" id="KW-0732">Signal</keyword>
<dbReference type="InterPro" id="IPR029058">
    <property type="entry name" value="AB_hydrolase_fold"/>
</dbReference>
<protein>
    <submittedName>
        <fullName evidence="4">AB-hydrolase YheT</fullName>
    </submittedName>
</protein>
<feature type="chain" id="PRO_5041943181" evidence="2">
    <location>
        <begin position="17"/>
        <end position="461"/>
    </location>
</feature>
<evidence type="ECO:0000259" key="3">
    <source>
        <dbReference type="Pfam" id="PF00561"/>
    </source>
</evidence>
<evidence type="ECO:0000256" key="2">
    <source>
        <dbReference type="SAM" id="SignalP"/>
    </source>
</evidence>
<dbReference type="PANTHER" id="PTHR10794:SF63">
    <property type="entry name" value="ALPHA_BETA HYDROLASE 1, ISOFORM A"/>
    <property type="match status" value="1"/>
</dbReference>
<dbReference type="InterPro" id="IPR050960">
    <property type="entry name" value="AB_hydrolase_4_sf"/>
</dbReference>
<dbReference type="Gene3D" id="3.40.50.1820">
    <property type="entry name" value="alpha/beta hydrolase"/>
    <property type="match status" value="1"/>
</dbReference>
<dbReference type="GO" id="GO:0051792">
    <property type="term" value="P:medium-chain fatty acid biosynthetic process"/>
    <property type="evidence" value="ECO:0007669"/>
    <property type="project" value="TreeGrafter"/>
</dbReference>
<dbReference type="Proteomes" id="UP001222325">
    <property type="component" value="Unassembled WGS sequence"/>
</dbReference>
<comment type="similarity">
    <text evidence="1">Belongs to the AB hydrolase superfamily. AB hydrolase 4 family.</text>
</comment>
<organism evidence="4 5">
    <name type="scientific">Mycena belliarum</name>
    <dbReference type="NCBI Taxonomy" id="1033014"/>
    <lineage>
        <taxon>Eukaryota</taxon>
        <taxon>Fungi</taxon>
        <taxon>Dikarya</taxon>
        <taxon>Basidiomycota</taxon>
        <taxon>Agaricomycotina</taxon>
        <taxon>Agaricomycetes</taxon>
        <taxon>Agaricomycetidae</taxon>
        <taxon>Agaricales</taxon>
        <taxon>Marasmiineae</taxon>
        <taxon>Mycenaceae</taxon>
        <taxon>Mycena</taxon>
    </lineage>
</organism>
<dbReference type="InterPro" id="IPR000073">
    <property type="entry name" value="AB_hydrolase_1"/>
</dbReference>
<proteinExistence type="inferred from homology"/>
<evidence type="ECO:0000313" key="4">
    <source>
        <dbReference type="EMBL" id="KAJ7097949.1"/>
    </source>
</evidence>
<sequence>MSLGLFSLLALSVVMGAGTLFRIAGWRSKAPSIHFSDTPASVKIRQPDGSIATESLQNLVETKCPGLRSKFSPVWWLFNGHLQTLYCVLGDFSKIDRLQYHRRLIRLLDGGTLGLDFAPADSSKIKDDAPIIVVLHGLTGGSYESYVRAILAPACRAVEDGGLGYRGVVVNFRGCAGTPVTAPQLYSAGHTGDIRQALVFISQIYPRAPLLGLGFSLGANVLTRYLAQEGVQSRLSSGCALGCPWALSRNNESLRNSFIGRIYSKAMATNLINLVRRNLDGLSKFPDHLIAQHIPTVLNLKGALLDEFDENFTRIAGGAPPDFPFATAQDYYKWGSSHDVLSDIRVPFLAIGAADDPVVQHIPMDGGGNAMTVMALTAAGGHLGWFQAGPNGSIERWIKAPVMQWMSLTGDVLALPSSSAPHVHIEDGYYREEGRENGCKEIEGGGLVEGDSWEGRNLRGL</sequence>
<evidence type="ECO:0000313" key="5">
    <source>
        <dbReference type="Proteomes" id="UP001222325"/>
    </source>
</evidence>
<comment type="caution">
    <text evidence="4">The sequence shown here is derived from an EMBL/GenBank/DDBJ whole genome shotgun (WGS) entry which is preliminary data.</text>
</comment>
<dbReference type="GO" id="GO:0047372">
    <property type="term" value="F:monoacylglycerol lipase activity"/>
    <property type="evidence" value="ECO:0007669"/>
    <property type="project" value="TreeGrafter"/>
</dbReference>